<organism evidence="1 2">
    <name type="scientific">Ornithinimicrobium cryptoxanthini</name>
    <dbReference type="NCBI Taxonomy" id="2934161"/>
    <lineage>
        <taxon>Bacteria</taxon>
        <taxon>Bacillati</taxon>
        <taxon>Actinomycetota</taxon>
        <taxon>Actinomycetes</taxon>
        <taxon>Micrococcales</taxon>
        <taxon>Ornithinimicrobiaceae</taxon>
        <taxon>Ornithinimicrobium</taxon>
    </lineage>
</organism>
<evidence type="ECO:0000313" key="2">
    <source>
        <dbReference type="Proteomes" id="UP001056535"/>
    </source>
</evidence>
<sequence>MRVRAQQVLDEVVRGDEAVVLWDGQILRVSALAHSIRELSRDWIELSDLAVALAQRHGAPDGDLMDALTPVVADLASAGLVETRD</sequence>
<accession>A0ABY4YHX7</accession>
<gene>
    <name evidence="1" type="ORF">NF557_16700</name>
</gene>
<proteinExistence type="predicted"/>
<keyword evidence="2" id="KW-1185">Reference proteome</keyword>
<reference evidence="1" key="1">
    <citation type="submission" date="2022-06" db="EMBL/GenBank/DDBJ databases">
        <title>Ornithinimicrobium JY.X270.</title>
        <authorList>
            <person name="Huang Y."/>
        </authorList>
    </citation>
    <scope>NUCLEOTIDE SEQUENCE</scope>
    <source>
        <strain evidence="1">JY.X270</strain>
    </source>
</reference>
<evidence type="ECO:0008006" key="3">
    <source>
        <dbReference type="Google" id="ProtNLM"/>
    </source>
</evidence>
<dbReference type="Proteomes" id="UP001056535">
    <property type="component" value="Chromosome"/>
</dbReference>
<dbReference type="RefSeq" id="WP_252620899.1">
    <property type="nucleotide sequence ID" value="NZ_CP099490.1"/>
</dbReference>
<dbReference type="EMBL" id="CP099490">
    <property type="protein sequence ID" value="USQ76204.1"/>
    <property type="molecule type" value="Genomic_DNA"/>
</dbReference>
<evidence type="ECO:0000313" key="1">
    <source>
        <dbReference type="EMBL" id="USQ76204.1"/>
    </source>
</evidence>
<name>A0ABY4YHX7_9MICO</name>
<protein>
    <recommendedName>
        <fullName evidence="3">Coenzyme PQQ synthesis protein D (PqqD)</fullName>
    </recommendedName>
</protein>